<accession>A0A133S756</accession>
<dbReference type="PROSITE" id="PS50886">
    <property type="entry name" value="TRBD"/>
    <property type="match status" value="1"/>
</dbReference>
<evidence type="ECO:0000256" key="6">
    <source>
        <dbReference type="ARBA" id="ARBA00022598"/>
    </source>
</evidence>
<dbReference type="PRINTS" id="PR01041">
    <property type="entry name" value="TRNASYNTHMET"/>
</dbReference>
<keyword evidence="13" id="KW-0862">Zinc</keyword>
<dbReference type="FunFam" id="1.10.730.10:FF:000026">
    <property type="entry name" value="Methionine--tRNA ligase"/>
    <property type="match status" value="1"/>
</dbReference>
<feature type="binding site" evidence="13">
    <location>
        <position position="134"/>
    </location>
    <ligand>
        <name>Zn(2+)</name>
        <dbReference type="ChEBI" id="CHEBI:29105"/>
    </ligand>
</feature>
<dbReference type="NCBIfam" id="TIGR00399">
    <property type="entry name" value="metG_C_term"/>
    <property type="match status" value="1"/>
</dbReference>
<keyword evidence="9 13" id="KW-0694">RNA-binding</keyword>
<evidence type="ECO:0000256" key="2">
    <source>
        <dbReference type="ARBA" id="ARBA00004496"/>
    </source>
</evidence>
<dbReference type="Pfam" id="PF01588">
    <property type="entry name" value="tRNA_bind"/>
    <property type="match status" value="1"/>
</dbReference>
<dbReference type="PATRIC" id="fig|39777.7.peg.259"/>
<comment type="caution">
    <text evidence="15">The sequence shown here is derived from an EMBL/GenBank/DDBJ whole genome shotgun (WGS) entry which is preliminary data.</text>
</comment>
<dbReference type="AlphaFoldDB" id="A0A133S756"/>
<dbReference type="InterPro" id="IPR002547">
    <property type="entry name" value="tRNA-bd_dom"/>
</dbReference>
<dbReference type="NCBIfam" id="TIGR00398">
    <property type="entry name" value="metG"/>
    <property type="match status" value="1"/>
</dbReference>
<comment type="similarity">
    <text evidence="13">Belongs to the class-I aminoacyl-tRNA synthetase family. MetG type 2A subfamily.</text>
</comment>
<dbReference type="Gene3D" id="3.40.50.620">
    <property type="entry name" value="HUPs"/>
    <property type="match status" value="1"/>
</dbReference>
<evidence type="ECO:0000256" key="8">
    <source>
        <dbReference type="ARBA" id="ARBA00022840"/>
    </source>
</evidence>
<dbReference type="GO" id="GO:0006431">
    <property type="term" value="P:methionyl-tRNA aminoacylation"/>
    <property type="evidence" value="ECO:0007669"/>
    <property type="project" value="UniProtKB-UniRule"/>
</dbReference>
<dbReference type="InterPro" id="IPR041872">
    <property type="entry name" value="Anticodon_Met"/>
</dbReference>
<dbReference type="CDD" id="cd02800">
    <property type="entry name" value="tRNA_bind_EcMetRS_like"/>
    <property type="match status" value="1"/>
</dbReference>
<organism evidence="15">
    <name type="scientific">Veillonella atypica</name>
    <dbReference type="NCBI Taxonomy" id="39777"/>
    <lineage>
        <taxon>Bacteria</taxon>
        <taxon>Bacillati</taxon>
        <taxon>Bacillota</taxon>
        <taxon>Negativicutes</taxon>
        <taxon>Veillonellales</taxon>
        <taxon>Veillonellaceae</taxon>
        <taxon>Veillonella</taxon>
    </lineage>
</organism>
<evidence type="ECO:0000313" key="15">
    <source>
        <dbReference type="EMBL" id="KXA65497.1"/>
    </source>
</evidence>
<sequence length="650" mass="74034">MMGDTKKTFYITTPIYYPSAKLHIGHTYCTSVADTIARFKRLAGYDVRFLTGSDEHGQKIQRAAEAQGITPLEYTTNIVNGFKALWEKMHISNDDFIRTTDARHEKVVQELFTKAYEKGDIYKAEYEGWYCTPCESFWTEQKLGENHTCPDCGRPVERVKEESYFFKLGKYTDQWLKFIEENPDFIQPESRRNEMIQFVKQGLEDLAVSRTSFDWGIKVPFDPKHVVYVWFDALVNYISALSPFDGDGELYKKFWPADLHLVGKEIVRFHTIIWPMMLMSLELPLPKKVFGHGWMIVDGTKMSKSLGNVIDPNPLIDTYGADSLRYYLLSEITLGHDGNFTLPNFVTKINADLSNDLGNLLNRTIAMIEKYHGGIITKTNDVDDLDKEISSLAEQTVADFEAQMEAMELNKALKTVWAFISRMNKYIDETMPWVLAKSSDEADVRRLQSVMYHLAESLRIIAVLVSPVIPVGAPKIWEQLGLGGFEHVQLDDVRTWGGIQTGTKVVKGEPIYPRFEVPEMVDITAVEEKTTESVDTSNIPPLKENISYDDFEKLDLRVAKVVSCEKVPKSKKLLKFVLDIGLEERIVLSGISQYYEPESMVGKKVIYLANLSPKKMMGIESYGMILSASDWEEHLEVTNIESLPAGSIVK</sequence>
<keyword evidence="8 13" id="KW-0067">ATP-binding</keyword>
<evidence type="ECO:0000256" key="11">
    <source>
        <dbReference type="ARBA" id="ARBA00023146"/>
    </source>
</evidence>
<dbReference type="Pfam" id="PF19303">
    <property type="entry name" value="Anticodon_3"/>
    <property type="match status" value="1"/>
</dbReference>
<evidence type="ECO:0000313" key="16">
    <source>
        <dbReference type="Proteomes" id="UP000070226"/>
    </source>
</evidence>
<evidence type="ECO:0000256" key="12">
    <source>
        <dbReference type="ARBA" id="ARBA00047364"/>
    </source>
</evidence>
<evidence type="ECO:0000256" key="13">
    <source>
        <dbReference type="HAMAP-Rule" id="MF_01228"/>
    </source>
</evidence>
<keyword evidence="13" id="KW-0479">Metal-binding</keyword>
<evidence type="ECO:0000256" key="3">
    <source>
        <dbReference type="ARBA" id="ARBA00011738"/>
    </source>
</evidence>
<dbReference type="InterPro" id="IPR014729">
    <property type="entry name" value="Rossmann-like_a/b/a_fold"/>
</dbReference>
<dbReference type="InterPro" id="IPR001412">
    <property type="entry name" value="aa-tRNA-synth_I_CS"/>
</dbReference>
<dbReference type="GO" id="GO:0005737">
    <property type="term" value="C:cytoplasm"/>
    <property type="evidence" value="ECO:0007669"/>
    <property type="project" value="UniProtKB-SubCell"/>
</dbReference>
<keyword evidence="6 13" id="KW-0436">Ligase</keyword>
<dbReference type="Gene3D" id="2.40.50.140">
    <property type="entry name" value="Nucleic acid-binding proteins"/>
    <property type="match status" value="1"/>
</dbReference>
<dbReference type="SUPFAM" id="SSF50249">
    <property type="entry name" value="Nucleic acid-binding proteins"/>
    <property type="match status" value="1"/>
</dbReference>
<feature type="domain" description="TRNA-binding" evidence="14">
    <location>
        <begin position="550"/>
        <end position="650"/>
    </location>
</feature>
<dbReference type="Proteomes" id="UP000070226">
    <property type="component" value="Unassembled WGS sequence"/>
</dbReference>
<comment type="catalytic activity">
    <reaction evidence="12 13">
        <text>tRNA(Met) + L-methionine + ATP = L-methionyl-tRNA(Met) + AMP + diphosphate</text>
        <dbReference type="Rhea" id="RHEA:13481"/>
        <dbReference type="Rhea" id="RHEA-COMP:9667"/>
        <dbReference type="Rhea" id="RHEA-COMP:9698"/>
        <dbReference type="ChEBI" id="CHEBI:30616"/>
        <dbReference type="ChEBI" id="CHEBI:33019"/>
        <dbReference type="ChEBI" id="CHEBI:57844"/>
        <dbReference type="ChEBI" id="CHEBI:78442"/>
        <dbReference type="ChEBI" id="CHEBI:78530"/>
        <dbReference type="ChEBI" id="CHEBI:456215"/>
        <dbReference type="EC" id="6.1.1.10"/>
    </reaction>
</comment>
<evidence type="ECO:0000256" key="4">
    <source>
        <dbReference type="ARBA" id="ARBA00022490"/>
    </source>
</evidence>
<dbReference type="SUPFAM" id="SSF47323">
    <property type="entry name" value="Anticodon-binding domain of a subclass of class I aminoacyl-tRNA synthetases"/>
    <property type="match status" value="1"/>
</dbReference>
<dbReference type="InterPro" id="IPR014758">
    <property type="entry name" value="Met-tRNA_synth"/>
</dbReference>
<dbReference type="FunFam" id="2.40.50.140:FF:000042">
    <property type="entry name" value="Methionine--tRNA ligase"/>
    <property type="match status" value="1"/>
</dbReference>
<dbReference type="Pfam" id="PF09334">
    <property type="entry name" value="tRNA-synt_1g"/>
    <property type="match status" value="2"/>
</dbReference>
<dbReference type="InterPro" id="IPR033911">
    <property type="entry name" value="MetRS_core"/>
</dbReference>
<evidence type="ECO:0000259" key="14">
    <source>
        <dbReference type="PROSITE" id="PS50886"/>
    </source>
</evidence>
<dbReference type="NCBIfam" id="NF008900">
    <property type="entry name" value="PRK12267.1"/>
    <property type="match status" value="1"/>
</dbReference>
<keyword evidence="10 13" id="KW-0648">Protein biosynthesis</keyword>
<protein>
    <recommendedName>
        <fullName evidence="13">Methionine--tRNA ligase</fullName>
        <ecNumber evidence="13">6.1.1.10</ecNumber>
    </recommendedName>
    <alternativeName>
        <fullName evidence="13">Methionyl-tRNA synthetase</fullName>
        <shortName evidence="13">MetRS</shortName>
    </alternativeName>
</protein>
<dbReference type="GO" id="GO:0004825">
    <property type="term" value="F:methionine-tRNA ligase activity"/>
    <property type="evidence" value="ECO:0007669"/>
    <property type="project" value="UniProtKB-UniRule"/>
</dbReference>
<dbReference type="Gene3D" id="2.170.220.10">
    <property type="match status" value="1"/>
</dbReference>
<keyword evidence="7 13" id="KW-0547">Nucleotide-binding</keyword>
<feature type="binding site" evidence="13">
    <location>
        <position position="152"/>
    </location>
    <ligand>
        <name>Zn(2+)</name>
        <dbReference type="ChEBI" id="CHEBI:29105"/>
    </ligand>
</feature>
<dbReference type="GO" id="GO:0046872">
    <property type="term" value="F:metal ion binding"/>
    <property type="evidence" value="ECO:0007669"/>
    <property type="project" value="UniProtKB-KW"/>
</dbReference>
<dbReference type="FunFam" id="2.170.220.10:FF:000002">
    <property type="entry name" value="Methionine--tRNA ligase"/>
    <property type="match status" value="1"/>
</dbReference>
<proteinExistence type="inferred from homology"/>
<dbReference type="PANTHER" id="PTHR43326:SF1">
    <property type="entry name" value="METHIONINE--TRNA LIGASE, MITOCHONDRIAL"/>
    <property type="match status" value="1"/>
</dbReference>
<evidence type="ECO:0000256" key="10">
    <source>
        <dbReference type="ARBA" id="ARBA00022917"/>
    </source>
</evidence>
<name>A0A133S756_9FIRM</name>
<evidence type="ECO:0000256" key="5">
    <source>
        <dbReference type="ARBA" id="ARBA00022555"/>
    </source>
</evidence>
<comment type="function">
    <text evidence="1 13">Is required not only for elongation of protein synthesis but also for the initiation of all mRNA translation through initiator tRNA(fMet) aminoacylation.</text>
</comment>
<comment type="cofactor">
    <cofactor evidence="13">
        <name>Zn(2+)</name>
        <dbReference type="ChEBI" id="CHEBI:29105"/>
    </cofactor>
    <text evidence="13">Binds 1 zinc ion per subunit.</text>
</comment>
<dbReference type="InterPro" id="IPR009080">
    <property type="entry name" value="tRNAsynth_Ia_anticodon-bd"/>
</dbReference>
<dbReference type="PROSITE" id="PS00178">
    <property type="entry name" value="AA_TRNA_LIGASE_I"/>
    <property type="match status" value="1"/>
</dbReference>
<dbReference type="STRING" id="39777.B7L28_02965"/>
<dbReference type="EC" id="6.1.1.10" evidence="13"/>
<evidence type="ECO:0000256" key="7">
    <source>
        <dbReference type="ARBA" id="ARBA00022741"/>
    </source>
</evidence>
<dbReference type="GO" id="GO:0005524">
    <property type="term" value="F:ATP binding"/>
    <property type="evidence" value="ECO:0007669"/>
    <property type="project" value="UniProtKB-UniRule"/>
</dbReference>
<dbReference type="EMBL" id="LRQT01000004">
    <property type="protein sequence ID" value="KXA65497.1"/>
    <property type="molecule type" value="Genomic_DNA"/>
</dbReference>
<gene>
    <name evidence="13" type="primary">metG</name>
    <name evidence="15" type="ORF">HMPREF3233_00267</name>
</gene>
<reference evidence="15 16" key="1">
    <citation type="submission" date="2016-01" db="EMBL/GenBank/DDBJ databases">
        <authorList>
            <person name="Oliw E.H."/>
        </authorList>
    </citation>
    <scope>NUCLEOTIDE SEQUENCE [LARGE SCALE GENOMIC DNA]</scope>
    <source>
        <strain evidence="15 16">CMW7756B</strain>
    </source>
</reference>
<dbReference type="HAMAP" id="MF_01228">
    <property type="entry name" value="Met_tRNA_synth_type2"/>
    <property type="match status" value="1"/>
</dbReference>
<keyword evidence="5 13" id="KW-0820">tRNA-binding</keyword>
<comment type="subcellular location">
    <subcellularLocation>
        <location evidence="2 13">Cytoplasm</location>
    </subcellularLocation>
</comment>
<feature type="short sequence motif" description="'HIGH' region" evidence="13">
    <location>
        <begin position="16"/>
        <end position="26"/>
    </location>
</feature>
<keyword evidence="11 13" id="KW-0030">Aminoacyl-tRNA synthetase</keyword>
<feature type="binding site" evidence="13">
    <location>
        <position position="149"/>
    </location>
    <ligand>
        <name>Zn(2+)</name>
        <dbReference type="ChEBI" id="CHEBI:29105"/>
    </ligand>
</feature>
<dbReference type="InterPro" id="IPR015413">
    <property type="entry name" value="Methionyl/Leucyl_tRNA_Synth"/>
</dbReference>
<comment type="caution">
    <text evidence="13">Lacks conserved residue(s) required for the propagation of feature annotation.</text>
</comment>
<keyword evidence="4 13" id="KW-0963">Cytoplasm</keyword>
<dbReference type="CDD" id="cd00814">
    <property type="entry name" value="MetRS_core"/>
    <property type="match status" value="1"/>
</dbReference>
<feature type="short sequence motif" description="'KMSKS' region" evidence="13">
    <location>
        <begin position="301"/>
        <end position="305"/>
    </location>
</feature>
<dbReference type="CDD" id="cd07957">
    <property type="entry name" value="Anticodon_Ia_Met"/>
    <property type="match status" value="1"/>
</dbReference>
<feature type="binding site" evidence="13">
    <location>
        <position position="131"/>
    </location>
    <ligand>
        <name>Zn(2+)</name>
        <dbReference type="ChEBI" id="CHEBI:29105"/>
    </ligand>
</feature>
<evidence type="ECO:0000256" key="9">
    <source>
        <dbReference type="ARBA" id="ARBA00022884"/>
    </source>
</evidence>
<dbReference type="Gene3D" id="1.10.730.10">
    <property type="entry name" value="Isoleucyl-tRNA Synthetase, Domain 1"/>
    <property type="match status" value="1"/>
</dbReference>
<comment type="subunit">
    <text evidence="3 13">Homodimer.</text>
</comment>
<dbReference type="InterPro" id="IPR012340">
    <property type="entry name" value="NA-bd_OB-fold"/>
</dbReference>
<dbReference type="GO" id="GO:0000049">
    <property type="term" value="F:tRNA binding"/>
    <property type="evidence" value="ECO:0007669"/>
    <property type="project" value="UniProtKB-UniRule"/>
</dbReference>
<dbReference type="InterPro" id="IPR004495">
    <property type="entry name" value="Met-tRNA-synth_bsu_C"/>
</dbReference>
<dbReference type="InterPro" id="IPR023457">
    <property type="entry name" value="Met-tRNA_synth_2"/>
</dbReference>
<dbReference type="PANTHER" id="PTHR43326">
    <property type="entry name" value="METHIONYL-TRNA SYNTHETASE"/>
    <property type="match status" value="1"/>
</dbReference>
<evidence type="ECO:0000256" key="1">
    <source>
        <dbReference type="ARBA" id="ARBA00003314"/>
    </source>
</evidence>
<dbReference type="SUPFAM" id="SSF52374">
    <property type="entry name" value="Nucleotidylyl transferase"/>
    <property type="match status" value="1"/>
</dbReference>